<feature type="binding site" evidence="9">
    <location>
        <begin position="36"/>
        <end position="41"/>
    </location>
    <ligand>
        <name>ATP</name>
        <dbReference type="ChEBI" id="CHEBI:30616"/>
    </ligand>
</feature>
<dbReference type="EC" id="2.7.4.14" evidence="9"/>
<feature type="binding site" evidence="9">
    <location>
        <position position="164"/>
    </location>
    <ligand>
        <name>a ribonucleoside 5'-phosphate</name>
        <dbReference type="ChEBI" id="CHEBI:58043"/>
    </ligand>
</feature>
<comment type="caution">
    <text evidence="9">Lacks conserved residue(s) required for the propagation of feature annotation.</text>
</comment>
<proteinExistence type="inferred from homology"/>
<dbReference type="Gramene" id="PHT92878">
    <property type="protein sequence ID" value="PHT92878"/>
    <property type="gene ID" value="T459_00760"/>
</dbReference>
<dbReference type="GO" id="GO:0005634">
    <property type="term" value="C:nucleus"/>
    <property type="evidence" value="ECO:0000318"/>
    <property type="project" value="GO_Central"/>
</dbReference>
<keyword evidence="5 9" id="KW-0067">ATP-binding</keyword>
<dbReference type="GO" id="GO:0005737">
    <property type="term" value="C:cytoplasm"/>
    <property type="evidence" value="ECO:0000318"/>
    <property type="project" value="GO_Central"/>
</dbReference>
<name>A0A2G3AFB8_CAPAN</name>
<comment type="cofactor">
    <cofactor evidence="9">
        <name>Mg(2+)</name>
        <dbReference type="ChEBI" id="CHEBI:18420"/>
    </cofactor>
    <text evidence="9">Binds 1 Mg(2+) ion per monomer.</text>
</comment>
<comment type="catalytic activity">
    <reaction evidence="9">
        <text>dCMP + ATP = dCDP + ADP</text>
        <dbReference type="Rhea" id="RHEA:25094"/>
        <dbReference type="ChEBI" id="CHEBI:30616"/>
        <dbReference type="ChEBI" id="CHEBI:57566"/>
        <dbReference type="ChEBI" id="CHEBI:58593"/>
        <dbReference type="ChEBI" id="CHEBI:456216"/>
        <dbReference type="EC" id="2.7.4.14"/>
    </reaction>
</comment>
<evidence type="ECO:0000256" key="6">
    <source>
        <dbReference type="ARBA" id="ARBA00022975"/>
    </source>
</evidence>
<comment type="catalytic activity">
    <reaction evidence="8 9">
        <text>UMP + ATP = UDP + ADP</text>
        <dbReference type="Rhea" id="RHEA:24400"/>
        <dbReference type="ChEBI" id="CHEBI:30616"/>
        <dbReference type="ChEBI" id="CHEBI:57865"/>
        <dbReference type="ChEBI" id="CHEBI:58223"/>
        <dbReference type="ChEBI" id="CHEBI:456216"/>
        <dbReference type="EC" id="2.7.4.14"/>
    </reaction>
</comment>
<evidence type="ECO:0000256" key="8">
    <source>
        <dbReference type="ARBA" id="ARBA00048116"/>
    </source>
</evidence>
<dbReference type="PRINTS" id="PR00094">
    <property type="entry name" value="ADENYLTKNASE"/>
</dbReference>
<dbReference type="InterPro" id="IPR006266">
    <property type="entry name" value="UMP_CMP_kinase"/>
</dbReference>
<dbReference type="GO" id="GO:0046705">
    <property type="term" value="P:CDP biosynthetic process"/>
    <property type="evidence" value="ECO:0000318"/>
    <property type="project" value="GO_Central"/>
</dbReference>
<sequence>MLCGALLSAHELFVESDRGLAKQKKVKVVFVIGGPGSGKGTQCQRIAQQFGYTHLSVGELLRQEINSGSETGSMIHSIMKEGKLVPSDVTVRLLQQAMQGIDNDKFLIDGFPRNEENVKTFENLTKMEPEFVLYLDCPQDEMERRLLSRNEGREDDNIDTIRKRFKVFMESTLPAVEYYESKGKIRKVDAGKSIDDVFESIKAIFSQGKDNNKPANLQLVAAGPSSAYGSHGASLLSLLPTPIAGHEPAFKVHSWRLAEKQRPTLDQPYLEHT</sequence>
<comment type="caution">
    <text evidence="10">The sequence shown here is derived from an EMBL/GenBank/DDBJ whole genome shotgun (WGS) entry which is preliminary data.</text>
</comment>
<dbReference type="STRING" id="4072.A0A2G3AFB8"/>
<keyword evidence="6 9" id="KW-0665">Pyrimidine biosynthesis</keyword>
<evidence type="ECO:0000256" key="9">
    <source>
        <dbReference type="HAMAP-Rule" id="MF_03172"/>
    </source>
</evidence>
<dbReference type="NCBIfam" id="TIGR01359">
    <property type="entry name" value="UMP_CMP_kin_fam"/>
    <property type="match status" value="1"/>
</dbReference>
<comment type="subcellular location">
    <subcellularLocation>
        <location evidence="9">Cytoplasm</location>
    </subcellularLocation>
    <subcellularLocation>
        <location evidence="9">Nucleus</location>
    </subcellularLocation>
</comment>
<evidence type="ECO:0000256" key="2">
    <source>
        <dbReference type="ARBA" id="ARBA00022679"/>
    </source>
</evidence>
<dbReference type="Proteomes" id="UP000222542">
    <property type="component" value="Unassembled WGS sequence"/>
</dbReference>
<comment type="function">
    <text evidence="9">Catalyzes the phosphorylation of pyrimidine nucleoside monophosphates at the expense of ATP. Plays an important role in de novo pyrimidine nucleotide biosynthesis. Has preference for UMP and CMP as phosphate acceptors.</text>
</comment>
<dbReference type="GO" id="GO:0033862">
    <property type="term" value="F:UMP kinase activity"/>
    <property type="evidence" value="ECO:0000318"/>
    <property type="project" value="GO_Central"/>
</dbReference>
<dbReference type="Pfam" id="PF00406">
    <property type="entry name" value="ADK"/>
    <property type="match status" value="1"/>
</dbReference>
<evidence type="ECO:0000256" key="5">
    <source>
        <dbReference type="ARBA" id="ARBA00022840"/>
    </source>
</evidence>
<comment type="domain">
    <text evidence="9">Consists of three domains, a large central CORE domain and two small peripheral domains, NMPbind and LID, which undergo movements during catalysis. The LID domain closes over the site of phosphoryl transfer upon ATP binding. Assembling and dissambling the active center during each catalytic cycle provides an effective means to prevent ATP hydrolysis.</text>
</comment>
<evidence type="ECO:0000256" key="7">
    <source>
        <dbReference type="ARBA" id="ARBA00023242"/>
    </source>
</evidence>
<dbReference type="FunFam" id="3.40.50.300:FF:000315">
    <property type="entry name" value="Adenylate kinase 1"/>
    <property type="match status" value="1"/>
</dbReference>
<dbReference type="HAMAP" id="MF_00235">
    <property type="entry name" value="Adenylate_kinase_Adk"/>
    <property type="match status" value="1"/>
</dbReference>
<feature type="binding site" evidence="9">
    <location>
        <begin position="110"/>
        <end position="113"/>
    </location>
    <ligand>
        <name>a ribonucleoside 5'-phosphate</name>
        <dbReference type="ChEBI" id="CHEBI:58043"/>
    </ligand>
</feature>
<dbReference type="InterPro" id="IPR000850">
    <property type="entry name" value="Adenylat/UMP-CMP_kin"/>
</dbReference>
<dbReference type="PROSITE" id="PS00113">
    <property type="entry name" value="ADENYLATE_KINASE"/>
    <property type="match status" value="1"/>
</dbReference>
<comment type="subunit">
    <text evidence="9">Monomer.</text>
</comment>
<accession>A0A2G3AFB8</accession>
<feature type="binding site" evidence="9">
    <location>
        <position position="192"/>
    </location>
    <ligand>
        <name>ATP</name>
        <dbReference type="ChEBI" id="CHEBI:30616"/>
    </ligand>
</feature>
<evidence type="ECO:0000256" key="3">
    <source>
        <dbReference type="ARBA" id="ARBA00022741"/>
    </source>
</evidence>
<dbReference type="GO" id="GO:0036430">
    <property type="term" value="F:CMP kinase activity"/>
    <property type="evidence" value="ECO:0007669"/>
    <property type="project" value="RHEA"/>
</dbReference>
<comment type="similarity">
    <text evidence="9">Belongs to the adenylate kinase family. UMP-CMP kinase subfamily.</text>
</comment>
<comment type="catalytic activity">
    <reaction evidence="9">
        <text>CMP + ATP = CDP + ADP</text>
        <dbReference type="Rhea" id="RHEA:11600"/>
        <dbReference type="ChEBI" id="CHEBI:30616"/>
        <dbReference type="ChEBI" id="CHEBI:58069"/>
        <dbReference type="ChEBI" id="CHEBI:60377"/>
        <dbReference type="ChEBI" id="CHEBI:456216"/>
        <dbReference type="EC" id="2.7.4.14"/>
    </reaction>
</comment>
<dbReference type="HAMAP" id="MF_03172">
    <property type="entry name" value="Adenylate_kinase_UMP_CMP_kin"/>
    <property type="match status" value="1"/>
</dbReference>
<keyword evidence="3 9" id="KW-0547">Nucleotide-binding</keyword>
<dbReference type="InterPro" id="IPR033690">
    <property type="entry name" value="Adenylat_kinase_CS"/>
</dbReference>
<dbReference type="GO" id="GO:0005524">
    <property type="term" value="F:ATP binding"/>
    <property type="evidence" value="ECO:0007669"/>
    <property type="project" value="UniProtKB-KW"/>
</dbReference>
<feature type="binding site" evidence="9">
    <location>
        <position position="149"/>
    </location>
    <ligand>
        <name>ATP</name>
        <dbReference type="ChEBI" id="CHEBI:30616"/>
    </ligand>
</feature>
<keyword evidence="7 9" id="KW-0539">Nucleus</keyword>
<evidence type="ECO:0000256" key="4">
    <source>
        <dbReference type="ARBA" id="ARBA00022777"/>
    </source>
</evidence>
<evidence type="ECO:0000256" key="1">
    <source>
        <dbReference type="ARBA" id="ARBA00022490"/>
    </source>
</evidence>
<keyword evidence="11" id="KW-1185">Reference proteome</keyword>
<gene>
    <name evidence="10" type="ORF">T459_00760</name>
</gene>
<dbReference type="GO" id="GO:0036431">
    <property type="term" value="F:dCMP kinase activity"/>
    <property type="evidence" value="ECO:0007669"/>
    <property type="project" value="RHEA"/>
</dbReference>
<organism evidence="10 11">
    <name type="scientific">Capsicum annuum</name>
    <name type="common">Capsicum pepper</name>
    <dbReference type="NCBI Taxonomy" id="4072"/>
    <lineage>
        <taxon>Eukaryota</taxon>
        <taxon>Viridiplantae</taxon>
        <taxon>Streptophyta</taxon>
        <taxon>Embryophyta</taxon>
        <taxon>Tracheophyta</taxon>
        <taxon>Spermatophyta</taxon>
        <taxon>Magnoliopsida</taxon>
        <taxon>eudicotyledons</taxon>
        <taxon>Gunneridae</taxon>
        <taxon>Pentapetalae</taxon>
        <taxon>asterids</taxon>
        <taxon>lamiids</taxon>
        <taxon>Solanales</taxon>
        <taxon>Solanaceae</taxon>
        <taxon>Solanoideae</taxon>
        <taxon>Capsiceae</taxon>
        <taxon>Capsicum</taxon>
    </lineage>
</organism>
<protein>
    <recommendedName>
        <fullName evidence="9">UMP-CMP kinase</fullName>
        <ecNumber evidence="9">2.7.4.14</ecNumber>
    </recommendedName>
    <alternativeName>
        <fullName evidence="9">Deoxycytidylate kinase</fullName>
        <shortName evidence="9">CK</shortName>
        <shortName evidence="9">dCMP kinase</shortName>
    </alternativeName>
    <alternativeName>
        <fullName evidence="9">Uridine monophosphate/cytidine monophosphate kinase</fullName>
        <shortName evidence="9">UMP/CMP kinase</shortName>
        <shortName evidence="9">UMP/CMPK</shortName>
    </alternativeName>
</protein>
<keyword evidence="4 9" id="KW-0418">Kinase</keyword>
<feature type="binding site" evidence="9">
    <location>
        <position position="62"/>
    </location>
    <ligand>
        <name>a ribonucleoside 5'-phosphate</name>
        <dbReference type="ChEBI" id="CHEBI:58043"/>
    </ligand>
</feature>
<dbReference type="AlphaFoldDB" id="A0A2G3AFB8"/>
<evidence type="ECO:0000313" key="11">
    <source>
        <dbReference type="Proteomes" id="UP000222542"/>
    </source>
</evidence>
<dbReference type="EMBL" id="AYRZ02000001">
    <property type="protein sequence ID" value="PHT92878.1"/>
    <property type="molecule type" value="Genomic_DNA"/>
</dbReference>
<feature type="binding site" evidence="9">
    <location>
        <position position="153"/>
    </location>
    <ligand>
        <name>a ribonucleoside 5'-phosphate</name>
        <dbReference type="ChEBI" id="CHEBI:58043"/>
    </ligand>
</feature>
<dbReference type="CDD" id="cd01428">
    <property type="entry name" value="ADK"/>
    <property type="match status" value="1"/>
</dbReference>
<reference evidence="10 11" key="1">
    <citation type="journal article" date="2014" name="Nat. Genet.">
        <title>Genome sequence of the hot pepper provides insights into the evolution of pungency in Capsicum species.</title>
        <authorList>
            <person name="Kim S."/>
            <person name="Park M."/>
            <person name="Yeom S.I."/>
            <person name="Kim Y.M."/>
            <person name="Lee J.M."/>
            <person name="Lee H.A."/>
            <person name="Seo E."/>
            <person name="Choi J."/>
            <person name="Cheong K."/>
            <person name="Kim K.T."/>
            <person name="Jung K."/>
            <person name="Lee G.W."/>
            <person name="Oh S.K."/>
            <person name="Bae C."/>
            <person name="Kim S.B."/>
            <person name="Lee H.Y."/>
            <person name="Kim S.Y."/>
            <person name="Kim M.S."/>
            <person name="Kang B.C."/>
            <person name="Jo Y.D."/>
            <person name="Yang H.B."/>
            <person name="Jeong H.J."/>
            <person name="Kang W.H."/>
            <person name="Kwon J.K."/>
            <person name="Shin C."/>
            <person name="Lim J.Y."/>
            <person name="Park J.H."/>
            <person name="Huh J.H."/>
            <person name="Kim J.S."/>
            <person name="Kim B.D."/>
            <person name="Cohen O."/>
            <person name="Paran I."/>
            <person name="Suh M.C."/>
            <person name="Lee S.B."/>
            <person name="Kim Y.K."/>
            <person name="Shin Y."/>
            <person name="Noh S.J."/>
            <person name="Park J."/>
            <person name="Seo Y.S."/>
            <person name="Kwon S.Y."/>
            <person name="Kim H.A."/>
            <person name="Park J.M."/>
            <person name="Kim H.J."/>
            <person name="Choi S.B."/>
            <person name="Bosland P.W."/>
            <person name="Reeves G."/>
            <person name="Jo S.H."/>
            <person name="Lee B.W."/>
            <person name="Cho H.T."/>
            <person name="Choi H.S."/>
            <person name="Lee M.S."/>
            <person name="Yu Y."/>
            <person name="Do Choi Y."/>
            <person name="Park B.S."/>
            <person name="van Deynze A."/>
            <person name="Ashrafi H."/>
            <person name="Hill T."/>
            <person name="Kim W.T."/>
            <person name="Pai H.S."/>
            <person name="Ahn H.K."/>
            <person name="Yeam I."/>
            <person name="Giovannoni J.J."/>
            <person name="Rose J.K."/>
            <person name="Sorensen I."/>
            <person name="Lee S.J."/>
            <person name="Kim R.W."/>
            <person name="Choi I.Y."/>
            <person name="Choi B.S."/>
            <person name="Lim J.S."/>
            <person name="Lee Y.H."/>
            <person name="Choi D."/>
        </authorList>
    </citation>
    <scope>NUCLEOTIDE SEQUENCE [LARGE SCALE GENOMIC DNA]</scope>
    <source>
        <strain evidence="11">cv. CM334</strain>
    </source>
</reference>
<dbReference type="GO" id="GO:0006207">
    <property type="term" value="P:'de novo' pyrimidine nucleobase biosynthetic process"/>
    <property type="evidence" value="ECO:0007669"/>
    <property type="project" value="InterPro"/>
</dbReference>
<dbReference type="GO" id="GO:0006225">
    <property type="term" value="P:UDP biosynthetic process"/>
    <property type="evidence" value="ECO:0000318"/>
    <property type="project" value="GO_Central"/>
</dbReference>
<dbReference type="OMA" id="NRQAYEN"/>
<reference evidence="10 11" key="2">
    <citation type="journal article" date="2017" name="Genome Biol.">
        <title>New reference genome sequences of hot pepper reveal the massive evolution of plant disease-resistance genes by retroduplication.</title>
        <authorList>
            <person name="Kim S."/>
            <person name="Park J."/>
            <person name="Yeom S.I."/>
            <person name="Kim Y.M."/>
            <person name="Seo E."/>
            <person name="Kim K.T."/>
            <person name="Kim M.S."/>
            <person name="Lee J.M."/>
            <person name="Cheong K."/>
            <person name="Shin H.S."/>
            <person name="Kim S.B."/>
            <person name="Han K."/>
            <person name="Lee J."/>
            <person name="Park M."/>
            <person name="Lee H.A."/>
            <person name="Lee H.Y."/>
            <person name="Lee Y."/>
            <person name="Oh S."/>
            <person name="Lee J.H."/>
            <person name="Choi E."/>
            <person name="Choi E."/>
            <person name="Lee S.E."/>
            <person name="Jeon J."/>
            <person name="Kim H."/>
            <person name="Choi G."/>
            <person name="Song H."/>
            <person name="Lee J."/>
            <person name="Lee S.C."/>
            <person name="Kwon J.K."/>
            <person name="Lee H.Y."/>
            <person name="Koo N."/>
            <person name="Hong Y."/>
            <person name="Kim R.W."/>
            <person name="Kang W.H."/>
            <person name="Huh J.H."/>
            <person name="Kang B.C."/>
            <person name="Yang T.J."/>
            <person name="Lee Y.H."/>
            <person name="Bennetzen J.L."/>
            <person name="Choi D."/>
        </authorList>
    </citation>
    <scope>NUCLEOTIDE SEQUENCE [LARGE SCALE GENOMIC DNA]</scope>
    <source>
        <strain evidence="11">cv. CM334</strain>
    </source>
</reference>
<keyword evidence="2 9" id="KW-0808">Transferase</keyword>
<dbReference type="Gene3D" id="3.40.50.300">
    <property type="entry name" value="P-loop containing nucleotide triphosphate hydrolases"/>
    <property type="match status" value="1"/>
</dbReference>
<feature type="binding site" evidence="9">
    <location>
        <begin position="83"/>
        <end position="85"/>
    </location>
    <ligand>
        <name>a ribonucleoside 5'-phosphate</name>
        <dbReference type="ChEBI" id="CHEBI:58043"/>
    </ligand>
</feature>
<evidence type="ECO:0000313" key="10">
    <source>
        <dbReference type="EMBL" id="PHT92878.1"/>
    </source>
</evidence>
<dbReference type="InterPro" id="IPR027417">
    <property type="entry name" value="P-loop_NTPase"/>
</dbReference>
<dbReference type="SMR" id="A0A2G3AFB8"/>
<dbReference type="SUPFAM" id="SSF52540">
    <property type="entry name" value="P-loop containing nucleoside triphosphate hydrolases"/>
    <property type="match status" value="1"/>
</dbReference>
<keyword evidence="1 9" id="KW-0963">Cytoplasm</keyword>
<dbReference type="PANTHER" id="PTHR23359">
    <property type="entry name" value="NUCLEOTIDE KINASE"/>
    <property type="match status" value="1"/>
</dbReference>
<feature type="binding site" evidence="9">
    <location>
        <position position="117"/>
    </location>
    <ligand>
        <name>CMP</name>
        <dbReference type="ChEBI" id="CHEBI:60377"/>
    </ligand>
</feature>